<evidence type="ECO:0000313" key="1">
    <source>
        <dbReference type="EMBL" id="GMN26495.1"/>
    </source>
</evidence>
<dbReference type="EMBL" id="BTGU01000001">
    <property type="protein sequence ID" value="GMN26495.1"/>
    <property type="molecule type" value="Genomic_DNA"/>
</dbReference>
<reference evidence="1" key="1">
    <citation type="submission" date="2023-07" db="EMBL/GenBank/DDBJ databases">
        <title>draft genome sequence of fig (Ficus carica).</title>
        <authorList>
            <person name="Takahashi T."/>
            <person name="Nishimura K."/>
        </authorList>
    </citation>
    <scope>NUCLEOTIDE SEQUENCE</scope>
</reference>
<gene>
    <name evidence="1" type="ORF">TIFTF001_001324</name>
</gene>
<name>A0AA87Z6P5_FICCA</name>
<organism evidence="1 2">
    <name type="scientific">Ficus carica</name>
    <name type="common">Common fig</name>
    <dbReference type="NCBI Taxonomy" id="3494"/>
    <lineage>
        <taxon>Eukaryota</taxon>
        <taxon>Viridiplantae</taxon>
        <taxon>Streptophyta</taxon>
        <taxon>Embryophyta</taxon>
        <taxon>Tracheophyta</taxon>
        <taxon>Spermatophyta</taxon>
        <taxon>Magnoliopsida</taxon>
        <taxon>eudicotyledons</taxon>
        <taxon>Gunneridae</taxon>
        <taxon>Pentapetalae</taxon>
        <taxon>rosids</taxon>
        <taxon>fabids</taxon>
        <taxon>Rosales</taxon>
        <taxon>Moraceae</taxon>
        <taxon>Ficeae</taxon>
        <taxon>Ficus</taxon>
    </lineage>
</organism>
<protein>
    <submittedName>
        <fullName evidence="1">Uncharacterized protein</fullName>
    </submittedName>
</protein>
<accession>A0AA87Z6P5</accession>
<comment type="caution">
    <text evidence="1">The sequence shown here is derived from an EMBL/GenBank/DDBJ whole genome shotgun (WGS) entry which is preliminary data.</text>
</comment>
<dbReference type="Proteomes" id="UP001187192">
    <property type="component" value="Unassembled WGS sequence"/>
</dbReference>
<proteinExistence type="predicted"/>
<dbReference type="AlphaFoldDB" id="A0AA87Z6P5"/>
<sequence>MCGPEVLDLADETAAGDTGGEVSTADLAFLGAGEGKLGVGREDDVLDDVGAGGIYGAAVSGRMSSHRRRGGS</sequence>
<evidence type="ECO:0000313" key="2">
    <source>
        <dbReference type="Proteomes" id="UP001187192"/>
    </source>
</evidence>
<keyword evidence="2" id="KW-1185">Reference proteome</keyword>